<dbReference type="FunFam" id="1.10.3730.10:FF:000001">
    <property type="entry name" value="Pyrroline-5-carboxylate reductase"/>
    <property type="match status" value="1"/>
</dbReference>
<accession>A0A2X0P8C7</accession>
<feature type="region of interest" description="Disordered" evidence="4">
    <location>
        <begin position="32"/>
        <end position="56"/>
    </location>
</feature>
<dbReference type="InterPro" id="IPR008927">
    <property type="entry name" value="6-PGluconate_DH-like_C_sf"/>
</dbReference>
<dbReference type="SUPFAM" id="SSF51735">
    <property type="entry name" value="NAD(P)-binding Rossmann-fold domains"/>
    <property type="match status" value="1"/>
</dbReference>
<dbReference type="PROSITE" id="PS00521">
    <property type="entry name" value="P5CR"/>
    <property type="match status" value="1"/>
</dbReference>
<protein>
    <submittedName>
        <fullName evidence="7">BQ5605_C008g05374 protein</fullName>
    </submittedName>
</protein>
<dbReference type="PANTHER" id="PTHR11645">
    <property type="entry name" value="PYRROLINE-5-CARBOXYLATE REDUCTASE"/>
    <property type="match status" value="1"/>
</dbReference>
<dbReference type="AlphaFoldDB" id="A0A2X0P8C7"/>
<evidence type="ECO:0000256" key="2">
    <source>
        <dbReference type="ARBA" id="ARBA00022857"/>
    </source>
</evidence>
<comment type="similarity">
    <text evidence="1">Belongs to the pyrroline-5-carboxylate reductase family.</text>
</comment>
<feature type="domain" description="Pyrroline-5-carboxylate reductase dimerisation" evidence="6">
    <location>
        <begin position="237"/>
        <end position="338"/>
    </location>
</feature>
<dbReference type="Gene3D" id="1.10.3730.10">
    <property type="entry name" value="ProC C-terminal domain-like"/>
    <property type="match status" value="1"/>
</dbReference>
<evidence type="ECO:0000259" key="5">
    <source>
        <dbReference type="Pfam" id="PF03807"/>
    </source>
</evidence>
<dbReference type="Pfam" id="PF14748">
    <property type="entry name" value="P5CR_dimer"/>
    <property type="match status" value="1"/>
</dbReference>
<evidence type="ECO:0000259" key="6">
    <source>
        <dbReference type="Pfam" id="PF14748"/>
    </source>
</evidence>
<sequence length="347" mass="36647">MPYQLCILGCGTMGVAILSGVLDNLSFPNSAHDQNPNANNAGETGPSTPMGSLILDPSNPDSLPDRFIATVNRSESAKKLRRTFRDHGPLGSTVQVVQSDHNTTSVASSSVILLCCKPQMASSLLQATGMYKALQGKLLISILAGTTISQYREWVPKSCTVVRAMPNTPSKIREGMTVLSSLSPSDPETPKNRDILLALFTPLGRCRFMDEKVDFISLPRRYLSLQLTHSLSSLGNQHFDAVTAVCGSGPAFVCLVLEAIADGGVMMGLPRSEALELAAQTMQGAARMVLQTGMHPAALKDSVTTPGGCTIAGLLALEDGRVRSTVARCIQATALHAAGLGQSAVNK</sequence>
<dbReference type="EMBL" id="FQNC01000048">
    <property type="protein sequence ID" value="SGY80389.1"/>
    <property type="molecule type" value="Genomic_DNA"/>
</dbReference>
<dbReference type="InterPro" id="IPR028939">
    <property type="entry name" value="P5C_Rdtase_cat_N"/>
</dbReference>
<feature type="compositionally biased region" description="Polar residues" evidence="4">
    <location>
        <begin position="32"/>
        <end position="50"/>
    </location>
</feature>
<feature type="domain" description="Pyrroline-5-carboxylate reductase catalytic N-terminal" evidence="5">
    <location>
        <begin position="67"/>
        <end position="145"/>
    </location>
</feature>
<evidence type="ECO:0000256" key="4">
    <source>
        <dbReference type="SAM" id="MobiDB-lite"/>
    </source>
</evidence>
<evidence type="ECO:0000313" key="8">
    <source>
        <dbReference type="Proteomes" id="UP000249464"/>
    </source>
</evidence>
<evidence type="ECO:0000256" key="3">
    <source>
        <dbReference type="ARBA" id="ARBA00023002"/>
    </source>
</evidence>
<keyword evidence="3" id="KW-0560">Oxidoreductase</keyword>
<dbReference type="Gene3D" id="3.40.50.720">
    <property type="entry name" value="NAD(P)-binding Rossmann-like Domain"/>
    <property type="match status" value="1"/>
</dbReference>
<keyword evidence="2" id="KW-0521">NADP</keyword>
<dbReference type="GO" id="GO:0055129">
    <property type="term" value="P:L-proline biosynthetic process"/>
    <property type="evidence" value="ECO:0007669"/>
    <property type="project" value="TreeGrafter"/>
</dbReference>
<dbReference type="HAMAP" id="MF_01925">
    <property type="entry name" value="P5C_reductase"/>
    <property type="match status" value="1"/>
</dbReference>
<name>A0A2X0P8C7_9BASI</name>
<keyword evidence="8" id="KW-1185">Reference proteome</keyword>
<dbReference type="SUPFAM" id="SSF48179">
    <property type="entry name" value="6-phosphogluconate dehydrogenase C-terminal domain-like"/>
    <property type="match status" value="1"/>
</dbReference>
<evidence type="ECO:0000256" key="1">
    <source>
        <dbReference type="ARBA" id="ARBA00005525"/>
    </source>
</evidence>
<reference evidence="7 8" key="1">
    <citation type="submission" date="2016-11" db="EMBL/GenBank/DDBJ databases">
        <authorList>
            <person name="Jaros S."/>
            <person name="Januszkiewicz K."/>
            <person name="Wedrychowicz H."/>
        </authorList>
    </citation>
    <scope>NUCLEOTIDE SEQUENCE [LARGE SCALE GENOMIC DNA]</scope>
</reference>
<organism evidence="7 8">
    <name type="scientific">Microbotryum silenes-dioicae</name>
    <dbReference type="NCBI Taxonomy" id="796604"/>
    <lineage>
        <taxon>Eukaryota</taxon>
        <taxon>Fungi</taxon>
        <taxon>Dikarya</taxon>
        <taxon>Basidiomycota</taxon>
        <taxon>Pucciniomycotina</taxon>
        <taxon>Microbotryomycetes</taxon>
        <taxon>Microbotryales</taxon>
        <taxon>Microbotryaceae</taxon>
        <taxon>Microbotryum</taxon>
    </lineage>
</organism>
<dbReference type="InterPro" id="IPR053790">
    <property type="entry name" value="P5CR-like_CS"/>
</dbReference>
<dbReference type="STRING" id="796604.A0A2X0P8C7"/>
<dbReference type="PANTHER" id="PTHR11645:SF0">
    <property type="entry name" value="PYRROLINE-5-CARBOXYLATE REDUCTASE 3"/>
    <property type="match status" value="1"/>
</dbReference>
<dbReference type="InterPro" id="IPR000304">
    <property type="entry name" value="Pyrroline-COOH_reductase"/>
</dbReference>
<gene>
    <name evidence="7" type="primary">BQ5605_C008g05374</name>
    <name evidence="7" type="ORF">BQ5605_C008G05374</name>
</gene>
<dbReference type="Pfam" id="PF03807">
    <property type="entry name" value="F420_oxidored"/>
    <property type="match status" value="1"/>
</dbReference>
<dbReference type="InterPro" id="IPR036291">
    <property type="entry name" value="NAD(P)-bd_dom_sf"/>
</dbReference>
<dbReference type="Proteomes" id="UP000249464">
    <property type="component" value="Unassembled WGS sequence"/>
</dbReference>
<dbReference type="GO" id="GO:0004735">
    <property type="term" value="F:pyrroline-5-carboxylate reductase activity"/>
    <property type="evidence" value="ECO:0007669"/>
    <property type="project" value="InterPro"/>
</dbReference>
<dbReference type="InterPro" id="IPR029036">
    <property type="entry name" value="P5CR_dimer"/>
</dbReference>
<proteinExistence type="inferred from homology"/>
<evidence type="ECO:0000313" key="7">
    <source>
        <dbReference type="EMBL" id="SGY80389.1"/>
    </source>
</evidence>